<sequence length="415" mass="47230">MSRSIKRINFTDSRIDKLEPGTKKGQDGAPVIVAKDYYDDRVRGLILRINPEGSMTWRVMWYLSNGQTRITKLGRYPVMGITQARDAAIDFLRDPQKAMAADIPSLFQDVAETFIEKHIKEGGLLTGDVMEQRIRKHLIPAFKDQEFALVRRAALVKHLDDTIDSPSMRDAILTIFRTMANYYALNLDPTENYVSPVIKGMSKYDKRARTRVLTNEEIVVFWRVTAEMGTFGALCRVLLLTSQRREKANTLQREHLRAGVWHLPVVEGPKGHPAEIKLPPLALDIVEAQPRIHKCPYVFAADRGKGPFNAWGQMTELLQKKMRESLPHMRPFVTHDLRRTFRTILDQLQPAIPFEVKEYSIGHAVGSKVSRTYSHYDFLPEISNAVAALSSHVSNLVNPPPANIIPLKTKRSRQN</sequence>
<evidence type="ECO:0000256" key="4">
    <source>
        <dbReference type="ARBA" id="ARBA00023172"/>
    </source>
</evidence>
<dbReference type="AlphaFoldDB" id="A0A1G7AIH5"/>
<dbReference type="Gene3D" id="3.30.160.390">
    <property type="entry name" value="Integrase, DNA-binding domain"/>
    <property type="match status" value="1"/>
</dbReference>
<dbReference type="InterPro" id="IPR025166">
    <property type="entry name" value="Integrase_DNA_bind_dom"/>
</dbReference>
<feature type="domain" description="Integrase DNA-binding" evidence="5">
    <location>
        <begin position="10"/>
        <end position="93"/>
    </location>
</feature>
<evidence type="ECO:0000259" key="5">
    <source>
        <dbReference type="Pfam" id="PF13356"/>
    </source>
</evidence>
<accession>A0A1G7AIH5</accession>
<keyword evidence="3" id="KW-0238">DNA-binding</keyword>
<keyword evidence="2" id="KW-0229">DNA integration</keyword>
<dbReference type="InterPro" id="IPR010998">
    <property type="entry name" value="Integrase_recombinase_N"/>
</dbReference>
<dbReference type="InterPro" id="IPR011010">
    <property type="entry name" value="DNA_brk_join_enz"/>
</dbReference>
<protein>
    <recommendedName>
        <fullName evidence="5">Integrase DNA-binding domain-containing protein</fullName>
    </recommendedName>
</protein>
<evidence type="ECO:0000256" key="3">
    <source>
        <dbReference type="ARBA" id="ARBA00023125"/>
    </source>
</evidence>
<name>A0A1G7AIH5_9BRAD</name>
<dbReference type="EMBL" id="FMZW01000020">
    <property type="protein sequence ID" value="SDE14572.1"/>
    <property type="molecule type" value="Genomic_DNA"/>
</dbReference>
<gene>
    <name evidence="6" type="ORF">SAMN05216337_1020140</name>
</gene>
<dbReference type="InterPro" id="IPR013762">
    <property type="entry name" value="Integrase-like_cat_sf"/>
</dbReference>
<dbReference type="Proteomes" id="UP000199245">
    <property type="component" value="Unassembled WGS sequence"/>
</dbReference>
<dbReference type="Gene3D" id="1.10.150.130">
    <property type="match status" value="1"/>
</dbReference>
<dbReference type="Pfam" id="PF13356">
    <property type="entry name" value="Arm-DNA-bind_3"/>
    <property type="match status" value="1"/>
</dbReference>
<evidence type="ECO:0000256" key="1">
    <source>
        <dbReference type="ARBA" id="ARBA00008857"/>
    </source>
</evidence>
<reference evidence="6 7" key="1">
    <citation type="submission" date="2016-10" db="EMBL/GenBank/DDBJ databases">
        <authorList>
            <person name="de Groot N.N."/>
        </authorList>
    </citation>
    <scope>NUCLEOTIDE SEQUENCE [LARGE SCALE GENOMIC DNA]</scope>
    <source>
        <strain evidence="6 7">R5</strain>
    </source>
</reference>
<dbReference type="GO" id="GO:0015074">
    <property type="term" value="P:DNA integration"/>
    <property type="evidence" value="ECO:0007669"/>
    <property type="project" value="UniProtKB-KW"/>
</dbReference>
<evidence type="ECO:0000256" key="2">
    <source>
        <dbReference type="ARBA" id="ARBA00022908"/>
    </source>
</evidence>
<comment type="similarity">
    <text evidence="1">Belongs to the 'phage' integrase family.</text>
</comment>
<dbReference type="PANTHER" id="PTHR30629:SF2">
    <property type="entry name" value="PROPHAGE INTEGRASE INTS-RELATED"/>
    <property type="match status" value="1"/>
</dbReference>
<dbReference type="GO" id="GO:0003677">
    <property type="term" value="F:DNA binding"/>
    <property type="evidence" value="ECO:0007669"/>
    <property type="project" value="UniProtKB-KW"/>
</dbReference>
<dbReference type="GO" id="GO:0006310">
    <property type="term" value="P:DNA recombination"/>
    <property type="evidence" value="ECO:0007669"/>
    <property type="project" value="UniProtKB-KW"/>
</dbReference>
<dbReference type="Gene3D" id="1.10.443.10">
    <property type="entry name" value="Intergrase catalytic core"/>
    <property type="match status" value="1"/>
</dbReference>
<organism evidence="6 7">
    <name type="scientific">Bradyrhizobium brasilense</name>
    <dbReference type="NCBI Taxonomy" id="1419277"/>
    <lineage>
        <taxon>Bacteria</taxon>
        <taxon>Pseudomonadati</taxon>
        <taxon>Pseudomonadota</taxon>
        <taxon>Alphaproteobacteria</taxon>
        <taxon>Hyphomicrobiales</taxon>
        <taxon>Nitrobacteraceae</taxon>
        <taxon>Bradyrhizobium</taxon>
    </lineage>
</organism>
<proteinExistence type="inferred from homology"/>
<keyword evidence="4" id="KW-0233">DNA recombination</keyword>
<dbReference type="InterPro" id="IPR038488">
    <property type="entry name" value="Integrase_DNA-bd_sf"/>
</dbReference>
<dbReference type="RefSeq" id="WP_092084804.1">
    <property type="nucleotide sequence ID" value="NZ_FMZW01000020.1"/>
</dbReference>
<dbReference type="InterPro" id="IPR050808">
    <property type="entry name" value="Phage_Integrase"/>
</dbReference>
<evidence type="ECO:0000313" key="6">
    <source>
        <dbReference type="EMBL" id="SDE14572.1"/>
    </source>
</evidence>
<evidence type="ECO:0000313" key="7">
    <source>
        <dbReference type="Proteomes" id="UP000199245"/>
    </source>
</evidence>
<dbReference type="PANTHER" id="PTHR30629">
    <property type="entry name" value="PROPHAGE INTEGRASE"/>
    <property type="match status" value="1"/>
</dbReference>
<dbReference type="SUPFAM" id="SSF56349">
    <property type="entry name" value="DNA breaking-rejoining enzymes"/>
    <property type="match status" value="1"/>
</dbReference>